<dbReference type="GO" id="GO:0014057">
    <property type="term" value="P:positive regulation of acetylcholine secretion, neurotransmission"/>
    <property type="evidence" value="ECO:0007669"/>
    <property type="project" value="EnsemblMetazoa"/>
</dbReference>
<dbReference type="InterPro" id="IPR050753">
    <property type="entry name" value="Peptidase_M14_domain"/>
</dbReference>
<dbReference type="PANTHER" id="PTHR11532">
    <property type="entry name" value="PROTEASE M14 CARBOXYPEPTIDASE"/>
    <property type="match status" value="1"/>
</dbReference>
<gene>
    <name evidence="5" type="ORF">LOAG_15234</name>
</gene>
<dbReference type="PANTHER" id="PTHR11532:SF93">
    <property type="entry name" value="CARBOXYPEPTIDASE E"/>
    <property type="match status" value="1"/>
</dbReference>
<dbReference type="KEGG" id="loa:LOAG_15234"/>
<feature type="non-terminal residue" evidence="5">
    <location>
        <position position="252"/>
    </location>
</feature>
<dbReference type="EMBL" id="JH713744">
    <property type="protein sequence ID" value="EFO13296.2"/>
    <property type="molecule type" value="Genomic_DNA"/>
</dbReference>
<sequence>MGYYFIPFLFLIFIQKIQNIKGITDQWANYHNQDELETILITIHKRCPNYTTVYSIGKSVQGRDLLVIQFSATPGQHQMLKPEMKYVGNMHGNEPVGRELLLRLASYFCDKLLAKNKEIMELINSTSIHLLPSMNPDGFERALTTGIDARNWFTGRSNANGIDLNRDFPDLDGFYYYLEQHNIPRFDHLLELFGDEGKEYQPEVRAIGQWILSLPFVLSANMHEGDLVANYPFDSARIPNNNEYSISPDDQT</sequence>
<dbReference type="GO" id="GO:0061837">
    <property type="term" value="P:neuropeptide processing"/>
    <property type="evidence" value="ECO:0007669"/>
    <property type="project" value="EnsemblMetazoa"/>
</dbReference>
<feature type="domain" description="Peptidase M14" evidence="4">
    <location>
        <begin position="29"/>
        <end position="252"/>
    </location>
</feature>
<evidence type="ECO:0000259" key="4">
    <source>
        <dbReference type="PROSITE" id="PS52035"/>
    </source>
</evidence>
<dbReference type="SMART" id="SM00631">
    <property type="entry name" value="Zn_pept"/>
    <property type="match status" value="1"/>
</dbReference>
<dbReference type="GO" id="GO:0031410">
    <property type="term" value="C:cytoplasmic vesicle"/>
    <property type="evidence" value="ECO:0007669"/>
    <property type="project" value="EnsemblMetazoa"/>
</dbReference>
<feature type="chain" id="PRO_5010283593" description="Peptidase M14 domain-containing protein" evidence="3">
    <location>
        <begin position="23"/>
        <end position="252"/>
    </location>
</feature>
<dbReference type="GO" id="GO:0030424">
    <property type="term" value="C:axon"/>
    <property type="evidence" value="ECO:0007669"/>
    <property type="project" value="EnsemblMetazoa"/>
</dbReference>
<feature type="signal peptide" evidence="3">
    <location>
        <begin position="1"/>
        <end position="22"/>
    </location>
</feature>
<proteinExistence type="inferred from homology"/>
<evidence type="ECO:0000256" key="1">
    <source>
        <dbReference type="ARBA" id="ARBA00005988"/>
    </source>
</evidence>
<dbReference type="PROSITE" id="PS52035">
    <property type="entry name" value="PEPTIDASE_M14"/>
    <property type="match status" value="1"/>
</dbReference>
<reference evidence="5" key="1">
    <citation type="submission" date="2012-04" db="EMBL/GenBank/DDBJ databases">
        <title>The Genome Sequence of Loa loa.</title>
        <authorList>
            <consortium name="The Broad Institute Genome Sequencing Platform"/>
            <consortium name="Broad Institute Genome Sequencing Center for Infectious Disease"/>
            <person name="Nutman T.B."/>
            <person name="Fink D.L."/>
            <person name="Russ C."/>
            <person name="Young S."/>
            <person name="Zeng Q."/>
            <person name="Gargeya S."/>
            <person name="Alvarado L."/>
            <person name="Berlin A."/>
            <person name="Chapman S.B."/>
            <person name="Chen Z."/>
            <person name="Freedman E."/>
            <person name="Gellesch M."/>
            <person name="Goldberg J."/>
            <person name="Griggs A."/>
            <person name="Gujja S."/>
            <person name="Heilman E.R."/>
            <person name="Heiman D."/>
            <person name="Howarth C."/>
            <person name="Mehta T."/>
            <person name="Neiman D."/>
            <person name="Pearson M."/>
            <person name="Roberts A."/>
            <person name="Saif S."/>
            <person name="Shea T."/>
            <person name="Shenoy N."/>
            <person name="Sisk P."/>
            <person name="Stolte C."/>
            <person name="Sykes S."/>
            <person name="White J."/>
            <person name="Yandava C."/>
            <person name="Haas B."/>
            <person name="Henn M.R."/>
            <person name="Nusbaum C."/>
            <person name="Birren B."/>
        </authorList>
    </citation>
    <scope>NUCLEOTIDE SEQUENCE [LARGE SCALE GENOMIC DNA]</scope>
</reference>
<comment type="caution">
    <text evidence="2">Lacks conserved residue(s) required for the propagation of feature annotation.</text>
</comment>
<dbReference type="GO" id="GO:0090326">
    <property type="term" value="P:positive regulation of locomotion involved in locomotory behavior"/>
    <property type="evidence" value="ECO:0007669"/>
    <property type="project" value="EnsemblMetazoa"/>
</dbReference>
<dbReference type="GO" id="GO:0014055">
    <property type="term" value="P:acetylcholine secretion, neurotransmission"/>
    <property type="evidence" value="ECO:0007669"/>
    <property type="project" value="EnsemblMetazoa"/>
</dbReference>
<name>A0A1S0TGA9_LOALO</name>
<dbReference type="Pfam" id="PF00246">
    <property type="entry name" value="Peptidase_M14"/>
    <property type="match status" value="1"/>
</dbReference>
<keyword evidence="3" id="KW-0732">Signal</keyword>
<dbReference type="GO" id="GO:2000294">
    <property type="term" value="P:positive regulation of defecation"/>
    <property type="evidence" value="ECO:0007669"/>
    <property type="project" value="EnsemblMetazoa"/>
</dbReference>
<dbReference type="GeneID" id="9952723"/>
<dbReference type="AlphaFoldDB" id="A0A1S0TGA9"/>
<dbReference type="GO" id="GO:0004181">
    <property type="term" value="F:metallocarboxypeptidase activity"/>
    <property type="evidence" value="ECO:0007669"/>
    <property type="project" value="InterPro"/>
</dbReference>
<dbReference type="RefSeq" id="XP_003150773.2">
    <property type="nucleotide sequence ID" value="XM_003150725.2"/>
</dbReference>
<dbReference type="GO" id="GO:0008270">
    <property type="term" value="F:zinc ion binding"/>
    <property type="evidence" value="ECO:0007669"/>
    <property type="project" value="InterPro"/>
</dbReference>
<dbReference type="InterPro" id="IPR057246">
    <property type="entry name" value="CARBOXYPEPT_ZN_1"/>
</dbReference>
<evidence type="ECO:0000313" key="5">
    <source>
        <dbReference type="EMBL" id="EFO13296.2"/>
    </source>
</evidence>
<dbReference type="GO" id="GO:0006937">
    <property type="term" value="P:regulation of muscle contraction"/>
    <property type="evidence" value="ECO:0007669"/>
    <property type="project" value="EnsemblMetazoa"/>
</dbReference>
<evidence type="ECO:0000256" key="2">
    <source>
        <dbReference type="PROSITE-ProRule" id="PRU01379"/>
    </source>
</evidence>
<dbReference type="CTD" id="9952723"/>
<evidence type="ECO:0000256" key="3">
    <source>
        <dbReference type="SAM" id="SignalP"/>
    </source>
</evidence>
<dbReference type="GO" id="GO:0030536">
    <property type="term" value="P:larval feeding behavior"/>
    <property type="evidence" value="ECO:0007669"/>
    <property type="project" value="EnsemblMetazoa"/>
</dbReference>
<dbReference type="OMA" id="NERDHRI"/>
<dbReference type="GO" id="GO:0006518">
    <property type="term" value="P:peptide metabolic process"/>
    <property type="evidence" value="ECO:0007669"/>
    <property type="project" value="TreeGrafter"/>
</dbReference>
<dbReference type="InParanoid" id="A0A1S0TGA9"/>
<dbReference type="GO" id="GO:0043025">
    <property type="term" value="C:neuronal cell body"/>
    <property type="evidence" value="ECO:0007669"/>
    <property type="project" value="EnsemblMetazoa"/>
</dbReference>
<dbReference type="GO" id="GO:0005615">
    <property type="term" value="C:extracellular space"/>
    <property type="evidence" value="ECO:0007669"/>
    <property type="project" value="TreeGrafter"/>
</dbReference>
<protein>
    <recommendedName>
        <fullName evidence="4">Peptidase M14 domain-containing protein</fullName>
    </recommendedName>
</protein>
<dbReference type="PROSITE" id="PS00132">
    <property type="entry name" value="CARBOXYPEPT_ZN_1"/>
    <property type="match status" value="1"/>
</dbReference>
<dbReference type="PRINTS" id="PR00765">
    <property type="entry name" value="CRBOXYPTASEA"/>
</dbReference>
<dbReference type="Gene3D" id="3.40.630.10">
    <property type="entry name" value="Zn peptidases"/>
    <property type="match status" value="1"/>
</dbReference>
<dbReference type="OrthoDB" id="10249045at2759"/>
<dbReference type="GO" id="GO:0098793">
    <property type="term" value="C:presynapse"/>
    <property type="evidence" value="ECO:0007669"/>
    <property type="project" value="GOC"/>
</dbReference>
<comment type="similarity">
    <text evidence="1 2">Belongs to the peptidase M14 family.</text>
</comment>
<dbReference type="GO" id="GO:0071244">
    <property type="term" value="P:cellular response to carbon dioxide"/>
    <property type="evidence" value="ECO:0007669"/>
    <property type="project" value="EnsemblMetazoa"/>
</dbReference>
<dbReference type="SUPFAM" id="SSF53187">
    <property type="entry name" value="Zn-dependent exopeptidases"/>
    <property type="match status" value="1"/>
</dbReference>
<accession>A0A1S0TGA9</accession>
<dbReference type="GO" id="GO:0045887">
    <property type="term" value="P:positive regulation of synaptic assembly at neuromuscular junction"/>
    <property type="evidence" value="ECO:0007669"/>
    <property type="project" value="EnsemblMetazoa"/>
</dbReference>
<dbReference type="GO" id="GO:1903745">
    <property type="term" value="P:negative regulation of nematode pharyngeal pumping"/>
    <property type="evidence" value="ECO:0007669"/>
    <property type="project" value="EnsemblMetazoa"/>
</dbReference>
<dbReference type="InterPro" id="IPR000834">
    <property type="entry name" value="Peptidase_M14"/>
</dbReference>
<organism evidence="5">
    <name type="scientific">Loa loa</name>
    <name type="common">Eye worm</name>
    <name type="synonym">Filaria loa</name>
    <dbReference type="NCBI Taxonomy" id="7209"/>
    <lineage>
        <taxon>Eukaryota</taxon>
        <taxon>Metazoa</taxon>
        <taxon>Ecdysozoa</taxon>
        <taxon>Nematoda</taxon>
        <taxon>Chromadorea</taxon>
        <taxon>Rhabditida</taxon>
        <taxon>Spirurina</taxon>
        <taxon>Spiruromorpha</taxon>
        <taxon>Filarioidea</taxon>
        <taxon>Onchocercidae</taxon>
        <taxon>Loa</taxon>
    </lineage>
</organism>